<evidence type="ECO:0000256" key="1">
    <source>
        <dbReference type="SAM" id="Phobius"/>
    </source>
</evidence>
<evidence type="ECO:0000313" key="2">
    <source>
        <dbReference type="EMBL" id="EER12491.1"/>
    </source>
</evidence>
<evidence type="ECO:0000313" key="3">
    <source>
        <dbReference type="Proteomes" id="UP000007800"/>
    </source>
</evidence>
<dbReference type="GeneID" id="9057861"/>
<feature type="transmembrane region" description="Helical" evidence="1">
    <location>
        <begin position="16"/>
        <end position="38"/>
    </location>
</feature>
<gene>
    <name evidence="2" type="ORF">Pmar_PMAR028331</name>
</gene>
<dbReference type="AlphaFoldDB" id="C5KSP8"/>
<keyword evidence="1" id="KW-0472">Membrane</keyword>
<sequence>MPIILSMQHVLTPTPAVAATGGAHSFSQLFIVVILTLLKGKLVRLRQGNTKMDTLSGVFNTSYLLRFNYLISH</sequence>
<dbReference type="InParanoid" id="C5KSP8"/>
<dbReference type="EMBL" id="GG676104">
    <property type="protein sequence ID" value="EER12491.1"/>
    <property type="molecule type" value="Genomic_DNA"/>
</dbReference>
<organism evidence="3">
    <name type="scientific">Perkinsus marinus (strain ATCC 50983 / TXsc)</name>
    <dbReference type="NCBI Taxonomy" id="423536"/>
    <lineage>
        <taxon>Eukaryota</taxon>
        <taxon>Sar</taxon>
        <taxon>Alveolata</taxon>
        <taxon>Perkinsozoa</taxon>
        <taxon>Perkinsea</taxon>
        <taxon>Perkinsida</taxon>
        <taxon>Perkinsidae</taxon>
        <taxon>Perkinsus</taxon>
    </lineage>
</organism>
<keyword evidence="1" id="KW-0812">Transmembrane</keyword>
<reference evidence="2 3" key="1">
    <citation type="submission" date="2008-07" db="EMBL/GenBank/DDBJ databases">
        <authorList>
            <person name="El-Sayed N."/>
            <person name="Caler E."/>
            <person name="Inman J."/>
            <person name="Amedeo P."/>
            <person name="Hass B."/>
            <person name="Wortman J."/>
        </authorList>
    </citation>
    <scope>NUCLEOTIDE SEQUENCE [LARGE SCALE GENOMIC DNA]</scope>
    <source>
        <strain evidence="3">ATCC 50983 / TXsc</strain>
    </source>
</reference>
<name>C5KSP8_PERM5</name>
<protein>
    <submittedName>
        <fullName evidence="2">Uncharacterized protein</fullName>
    </submittedName>
</protein>
<proteinExistence type="predicted"/>
<keyword evidence="3" id="KW-1185">Reference proteome</keyword>
<accession>C5KSP8</accession>
<keyword evidence="1" id="KW-1133">Transmembrane helix</keyword>
<dbReference type="RefSeq" id="XP_002780696.1">
    <property type="nucleotide sequence ID" value="XM_002780650.1"/>
</dbReference>
<dbReference type="Proteomes" id="UP000007800">
    <property type="component" value="Unassembled WGS sequence"/>
</dbReference>